<feature type="domain" description="Peptidase M13 C-terminal" evidence="10">
    <location>
        <begin position="478"/>
        <end position="655"/>
    </location>
</feature>
<dbReference type="GO" id="GO:0046872">
    <property type="term" value="F:metal ion binding"/>
    <property type="evidence" value="ECO:0007669"/>
    <property type="project" value="UniProtKB-KW"/>
</dbReference>
<dbReference type="Pfam" id="PF01431">
    <property type="entry name" value="Peptidase_M13"/>
    <property type="match status" value="1"/>
</dbReference>
<evidence type="ECO:0000256" key="5">
    <source>
        <dbReference type="ARBA" id="ARBA00022801"/>
    </source>
</evidence>
<evidence type="ECO:0000259" key="11">
    <source>
        <dbReference type="Pfam" id="PF05649"/>
    </source>
</evidence>
<dbReference type="InterPro" id="IPR042089">
    <property type="entry name" value="Peptidase_M13_dom_2"/>
</dbReference>
<evidence type="ECO:0000256" key="9">
    <source>
        <dbReference type="SAM" id="Phobius"/>
    </source>
</evidence>
<evidence type="ECO:0000256" key="7">
    <source>
        <dbReference type="ARBA" id="ARBA00023049"/>
    </source>
</evidence>
<evidence type="ECO:0000256" key="4">
    <source>
        <dbReference type="ARBA" id="ARBA00022723"/>
    </source>
</evidence>
<evidence type="ECO:0000259" key="10">
    <source>
        <dbReference type="Pfam" id="PF01431"/>
    </source>
</evidence>
<keyword evidence="9" id="KW-0472">Membrane</keyword>
<dbReference type="GO" id="GO:0005886">
    <property type="term" value="C:plasma membrane"/>
    <property type="evidence" value="ECO:0007669"/>
    <property type="project" value="TreeGrafter"/>
</dbReference>
<keyword evidence="9" id="KW-0812">Transmembrane</keyword>
<dbReference type="Gene3D" id="3.40.390.10">
    <property type="entry name" value="Collagenase (Catalytic Domain)"/>
    <property type="match status" value="2"/>
</dbReference>
<proteinExistence type="inferred from homology"/>
<evidence type="ECO:0000313" key="13">
    <source>
        <dbReference type="Proteomes" id="UP000821866"/>
    </source>
</evidence>
<name>A0A9J6DZJ2_RHIMP</name>
<feature type="region of interest" description="Disordered" evidence="8">
    <location>
        <begin position="690"/>
        <end position="769"/>
    </location>
</feature>
<dbReference type="PANTHER" id="PTHR11733">
    <property type="entry name" value="ZINC METALLOPROTEASE FAMILY M13 NEPRILYSIN-RELATED"/>
    <property type="match status" value="1"/>
</dbReference>
<evidence type="ECO:0000256" key="8">
    <source>
        <dbReference type="SAM" id="MobiDB-lite"/>
    </source>
</evidence>
<dbReference type="InterPro" id="IPR024079">
    <property type="entry name" value="MetalloPept_cat_dom_sf"/>
</dbReference>
<dbReference type="PANTHER" id="PTHR11733:SF241">
    <property type="entry name" value="GH26575P-RELATED"/>
    <property type="match status" value="1"/>
</dbReference>
<dbReference type="InterPro" id="IPR018497">
    <property type="entry name" value="Peptidase_M13_C"/>
</dbReference>
<dbReference type="Proteomes" id="UP000821866">
    <property type="component" value="Chromosome 4"/>
</dbReference>
<evidence type="ECO:0000256" key="1">
    <source>
        <dbReference type="ARBA" id="ARBA00001947"/>
    </source>
</evidence>
<dbReference type="AlphaFoldDB" id="A0A9J6DZJ2"/>
<evidence type="ECO:0000256" key="6">
    <source>
        <dbReference type="ARBA" id="ARBA00022833"/>
    </source>
</evidence>
<organism evidence="12 13">
    <name type="scientific">Rhipicephalus microplus</name>
    <name type="common">Cattle tick</name>
    <name type="synonym">Boophilus microplus</name>
    <dbReference type="NCBI Taxonomy" id="6941"/>
    <lineage>
        <taxon>Eukaryota</taxon>
        <taxon>Metazoa</taxon>
        <taxon>Ecdysozoa</taxon>
        <taxon>Arthropoda</taxon>
        <taxon>Chelicerata</taxon>
        <taxon>Arachnida</taxon>
        <taxon>Acari</taxon>
        <taxon>Parasitiformes</taxon>
        <taxon>Ixodida</taxon>
        <taxon>Ixodoidea</taxon>
        <taxon>Ixodidae</taxon>
        <taxon>Rhipicephalinae</taxon>
        <taxon>Rhipicephalus</taxon>
        <taxon>Boophilus</taxon>
    </lineage>
</organism>
<gene>
    <name evidence="12" type="ORF">HPB51_005592</name>
</gene>
<dbReference type="GO" id="GO:0004222">
    <property type="term" value="F:metalloendopeptidase activity"/>
    <property type="evidence" value="ECO:0007669"/>
    <property type="project" value="InterPro"/>
</dbReference>
<keyword evidence="5" id="KW-0378">Hydrolase</keyword>
<reference evidence="12" key="2">
    <citation type="submission" date="2021-09" db="EMBL/GenBank/DDBJ databases">
        <authorList>
            <person name="Jia N."/>
            <person name="Wang J."/>
            <person name="Shi W."/>
            <person name="Du L."/>
            <person name="Sun Y."/>
            <person name="Zhan W."/>
            <person name="Jiang J."/>
            <person name="Wang Q."/>
            <person name="Zhang B."/>
            <person name="Ji P."/>
            <person name="Sakyi L.B."/>
            <person name="Cui X."/>
            <person name="Yuan T."/>
            <person name="Jiang B."/>
            <person name="Yang W."/>
            <person name="Lam T.T.-Y."/>
            <person name="Chang Q."/>
            <person name="Ding S."/>
            <person name="Wang X."/>
            <person name="Zhu J."/>
            <person name="Ruan X."/>
            <person name="Zhao L."/>
            <person name="Wei J."/>
            <person name="Que T."/>
            <person name="Du C."/>
            <person name="Cheng J."/>
            <person name="Dai P."/>
            <person name="Han X."/>
            <person name="Huang E."/>
            <person name="Gao Y."/>
            <person name="Liu J."/>
            <person name="Shao H."/>
            <person name="Ye R."/>
            <person name="Li L."/>
            <person name="Wei W."/>
            <person name="Wang X."/>
            <person name="Wang C."/>
            <person name="Huo Q."/>
            <person name="Li W."/>
            <person name="Guo W."/>
            <person name="Chen H."/>
            <person name="Chen S."/>
            <person name="Zhou L."/>
            <person name="Zhou L."/>
            <person name="Ni X."/>
            <person name="Tian J."/>
            <person name="Zhou Y."/>
            <person name="Sheng Y."/>
            <person name="Liu T."/>
            <person name="Pan Y."/>
            <person name="Xia L."/>
            <person name="Li J."/>
            <person name="Zhao F."/>
            <person name="Cao W."/>
        </authorList>
    </citation>
    <scope>NUCLEOTIDE SEQUENCE</scope>
    <source>
        <strain evidence="12">Rmic-2018</strain>
        <tissue evidence="12">Larvae</tissue>
    </source>
</reference>
<feature type="domain" description="Peptidase M13 N-terminal" evidence="11">
    <location>
        <begin position="186"/>
        <end position="406"/>
    </location>
</feature>
<feature type="compositionally biased region" description="Low complexity" evidence="8">
    <location>
        <begin position="727"/>
        <end position="738"/>
    </location>
</feature>
<dbReference type="Pfam" id="PF05649">
    <property type="entry name" value="Peptidase_M13_N"/>
    <property type="match status" value="1"/>
</dbReference>
<keyword evidence="3" id="KW-0645">Protease</keyword>
<keyword evidence="4" id="KW-0479">Metal-binding</keyword>
<dbReference type="VEuPathDB" id="VectorBase:LOC119168671"/>
<comment type="similarity">
    <text evidence="2">Belongs to the peptidase M13 family.</text>
</comment>
<evidence type="ECO:0008006" key="14">
    <source>
        <dbReference type="Google" id="ProtNLM"/>
    </source>
</evidence>
<comment type="cofactor">
    <cofactor evidence="1">
        <name>Zn(2+)</name>
        <dbReference type="ChEBI" id="CHEBI:29105"/>
    </cofactor>
</comment>
<dbReference type="PROSITE" id="PS51885">
    <property type="entry name" value="NEPRILYSIN"/>
    <property type="match status" value="1"/>
</dbReference>
<dbReference type="SUPFAM" id="SSF55486">
    <property type="entry name" value="Metalloproteases ('zincins'), catalytic domain"/>
    <property type="match status" value="1"/>
</dbReference>
<evidence type="ECO:0000256" key="2">
    <source>
        <dbReference type="ARBA" id="ARBA00007357"/>
    </source>
</evidence>
<evidence type="ECO:0000313" key="12">
    <source>
        <dbReference type="EMBL" id="KAH8027445.1"/>
    </source>
</evidence>
<accession>A0A9J6DZJ2</accession>
<keyword evidence="9" id="KW-1133">Transmembrane helix</keyword>
<sequence length="769" mass="85888">MYRGKVIMLFVVPTITVLLILMAVLIYIVTMEKPRIRVDTCRSDDCAAFGEELYAAINWSIDPCQDFHAFVCGGWDDPRRQTTTESRMVAAALDIAIEEAKEDLAQQGKAPQQRSKATQFFESCLIASTQKQHNLKSSLISGAPWVSYDPSMILDTQPTLSTVMSVALLVSRGRLDNVWEEKLRAVRTVEAYESYVNNYYDVLKITGSQAGVTAAELLDIENTILKAKFEFMYGSPRQDWFQVSALDGKTPSVPAGLWLTLLRKHDKQYNWTGDDTVIVEDVKILENLDHLLRALGHDKLTTGISWMFIQTHLWAVYGAPSLRFGGTERELVKMQERGCVEYVGSRLGLLGWAKMLTHSYRDKEGGQHVTNFFHRIKDQAKGLIRNLSWMDSNSKEMVYAKLNSMSYVVLPNGSFFSAKKREELYSAFPDMGGNTFVTNLVNASKVFQRLRNQKHFADVYNIRMVPRYGRELYLYLPNSMAIALVTLSPPMYYEDATLAIKYGAIGSFAARQMARAFDEIGVTVDDTGKRQAWLGAEAAATYERKANCDVLAGSDSTAWHPMRALPVMPGLEIAFEAFVSAVAGDYRALIDFKVLHLEMFTDLQIFFLAYCYSICSKRPQTMRDECNVPAMNSPIFAEVFHCPVKSPMNPPNKCTFFDRGTASPALAIPSARAYRASGCGTCLKVAVVQTTPPTPEQRPELPGSSGLKASPHQESLKIRNTSSQVRASSASEETTDTSVPLVPKERRGSLERAKKTKKQITEPGDSPVT</sequence>
<evidence type="ECO:0000256" key="3">
    <source>
        <dbReference type="ARBA" id="ARBA00022670"/>
    </source>
</evidence>
<feature type="compositionally biased region" description="Basic and acidic residues" evidence="8">
    <location>
        <begin position="743"/>
        <end position="753"/>
    </location>
</feature>
<dbReference type="EMBL" id="JABSTU010000006">
    <property type="protein sequence ID" value="KAH8027445.1"/>
    <property type="molecule type" value="Genomic_DNA"/>
</dbReference>
<keyword evidence="6" id="KW-0862">Zinc</keyword>
<dbReference type="Gene3D" id="1.10.1380.10">
    <property type="entry name" value="Neutral endopeptidase , domain2"/>
    <property type="match status" value="2"/>
</dbReference>
<keyword evidence="7" id="KW-0482">Metalloprotease</keyword>
<reference evidence="12" key="1">
    <citation type="journal article" date="2020" name="Cell">
        <title>Large-Scale Comparative Analyses of Tick Genomes Elucidate Their Genetic Diversity and Vector Capacities.</title>
        <authorList>
            <consortium name="Tick Genome and Microbiome Consortium (TIGMIC)"/>
            <person name="Jia N."/>
            <person name="Wang J."/>
            <person name="Shi W."/>
            <person name="Du L."/>
            <person name="Sun Y."/>
            <person name="Zhan W."/>
            <person name="Jiang J.F."/>
            <person name="Wang Q."/>
            <person name="Zhang B."/>
            <person name="Ji P."/>
            <person name="Bell-Sakyi L."/>
            <person name="Cui X.M."/>
            <person name="Yuan T.T."/>
            <person name="Jiang B.G."/>
            <person name="Yang W.F."/>
            <person name="Lam T.T."/>
            <person name="Chang Q.C."/>
            <person name="Ding S.J."/>
            <person name="Wang X.J."/>
            <person name="Zhu J.G."/>
            <person name="Ruan X.D."/>
            <person name="Zhao L."/>
            <person name="Wei J.T."/>
            <person name="Ye R.Z."/>
            <person name="Que T.C."/>
            <person name="Du C.H."/>
            <person name="Zhou Y.H."/>
            <person name="Cheng J.X."/>
            <person name="Dai P.F."/>
            <person name="Guo W.B."/>
            <person name="Han X.H."/>
            <person name="Huang E.J."/>
            <person name="Li L.F."/>
            <person name="Wei W."/>
            <person name="Gao Y.C."/>
            <person name="Liu J.Z."/>
            <person name="Shao H.Z."/>
            <person name="Wang X."/>
            <person name="Wang C.C."/>
            <person name="Yang T.C."/>
            <person name="Huo Q.B."/>
            <person name="Li W."/>
            <person name="Chen H.Y."/>
            <person name="Chen S.E."/>
            <person name="Zhou L.G."/>
            <person name="Ni X.B."/>
            <person name="Tian J.H."/>
            <person name="Sheng Y."/>
            <person name="Liu T."/>
            <person name="Pan Y.S."/>
            <person name="Xia L.Y."/>
            <person name="Li J."/>
            <person name="Zhao F."/>
            <person name="Cao W.C."/>
        </authorList>
    </citation>
    <scope>NUCLEOTIDE SEQUENCE</scope>
    <source>
        <strain evidence="12">Rmic-2018</strain>
    </source>
</reference>
<dbReference type="GO" id="GO:0016485">
    <property type="term" value="P:protein processing"/>
    <property type="evidence" value="ECO:0007669"/>
    <property type="project" value="TreeGrafter"/>
</dbReference>
<comment type="caution">
    <text evidence="12">The sequence shown here is derived from an EMBL/GenBank/DDBJ whole genome shotgun (WGS) entry which is preliminary data.</text>
</comment>
<protein>
    <recommendedName>
        <fullName evidence="14">M13 family peptidase</fullName>
    </recommendedName>
</protein>
<dbReference type="InterPro" id="IPR000718">
    <property type="entry name" value="Peptidase_M13"/>
</dbReference>
<keyword evidence="13" id="KW-1185">Reference proteome</keyword>
<dbReference type="InterPro" id="IPR008753">
    <property type="entry name" value="Peptidase_M13_N"/>
</dbReference>
<feature type="transmembrane region" description="Helical" evidence="9">
    <location>
        <begin position="6"/>
        <end position="29"/>
    </location>
</feature>